<sequence length="481" mass="55922">MKRNVLLVVFLLFFIGGWTASVAVYKHKQDAETVEDISGLLPTKVKEIRRSSTQKDLQAWIKDAAKSEEKISIAGMQHSQGGQTYYPNSILLDMKSFNKVLDYKPRQKRITVQSGATWDDVQRYIHKDGFAIQVMQSQNIFTVGGSISVNVHGRDIRYGSLIDTVESLRLLKADGKIVNVSRKENPELFKLVNGGYGLFGVILDVTLKLAQDEWYENEVLAMDYREYTDYFKQRVKEDPNIRMHMARLSIAPDSSFFKEMYATNYRLVKNQKPTKNEPLRKDGNAVLPKALLGTSRYSEWGKKLLWKTQKSYFLKQNGKVETRNNVMRSDSEFMEYDSQNRTELLQEYFVPVDEFSSYVEDLRDILTKENLNVLNITIRYVDQDQQAVMSYAKQDMFALVWLINQEKSKIGTADTKKVVRKLIDITLDHGGSYYLPYYPFATQSQLERAYPNAQQFFELKRKYDPSEMFMNYLYKEYGDDV</sequence>
<keyword evidence="3" id="KW-0560">Oxidoreductase</keyword>
<evidence type="ECO:0000256" key="1">
    <source>
        <dbReference type="ARBA" id="ARBA00022630"/>
    </source>
</evidence>
<dbReference type="Gene3D" id="3.30.465.10">
    <property type="match status" value="1"/>
</dbReference>
<dbReference type="EMBL" id="JAUHLN010000002">
    <property type="protein sequence ID" value="MDN4074286.1"/>
    <property type="molecule type" value="Genomic_DNA"/>
</dbReference>
<reference evidence="5" key="1">
    <citation type="submission" date="2023-06" db="EMBL/GenBank/DDBJ databases">
        <title>Draft Genome Sequences of Representative Paenibacillus Polymyxa, Bacillus cereus, Fictibacillus sp., and Brevibacillus agri Strains Isolated from Amazonian Dark Earth.</title>
        <authorList>
            <person name="Pellegrinetti T.A."/>
            <person name="Cunha I.C.M."/>
            <person name="Chaves M.G."/>
            <person name="Freitas A.S."/>
            <person name="Silva A.V.R."/>
            <person name="Tsai S.M."/>
            <person name="Mendes L.W."/>
        </authorList>
    </citation>
    <scope>NUCLEOTIDE SEQUENCE</scope>
    <source>
        <strain evidence="5">CENA-BCM004</strain>
    </source>
</reference>
<comment type="caution">
    <text evidence="5">The sequence shown here is derived from an EMBL/GenBank/DDBJ whole genome shotgun (WGS) entry which is preliminary data.</text>
</comment>
<dbReference type="SUPFAM" id="SSF56176">
    <property type="entry name" value="FAD-binding/transporter-associated domain-like"/>
    <property type="match status" value="1"/>
</dbReference>
<dbReference type="SUPFAM" id="SSF55103">
    <property type="entry name" value="FAD-linked oxidases, C-terminal domain"/>
    <property type="match status" value="1"/>
</dbReference>
<dbReference type="InterPro" id="IPR007173">
    <property type="entry name" value="ALO_C"/>
</dbReference>
<keyword evidence="2" id="KW-0274">FAD</keyword>
<evidence type="ECO:0000313" key="5">
    <source>
        <dbReference type="EMBL" id="MDN4074286.1"/>
    </source>
</evidence>
<dbReference type="InterPro" id="IPR010031">
    <property type="entry name" value="FAD_lactone_oxidase-like"/>
</dbReference>
<dbReference type="InterPro" id="IPR036318">
    <property type="entry name" value="FAD-bd_PCMH-like_sf"/>
</dbReference>
<dbReference type="InterPro" id="IPR016170">
    <property type="entry name" value="Cytok_DH_C_sf"/>
</dbReference>
<dbReference type="Proteomes" id="UP001168694">
    <property type="component" value="Unassembled WGS sequence"/>
</dbReference>
<dbReference type="Gene3D" id="3.30.43.10">
    <property type="entry name" value="Uridine Diphospho-n-acetylenolpyruvylglucosamine Reductase, domain 2"/>
    <property type="match status" value="1"/>
</dbReference>
<dbReference type="InterPro" id="IPR016167">
    <property type="entry name" value="FAD-bd_PCMH_sub1"/>
</dbReference>
<feature type="domain" description="FAD-binding PCMH-type" evidence="4">
    <location>
        <begin position="38"/>
        <end position="212"/>
    </location>
</feature>
<evidence type="ECO:0000313" key="6">
    <source>
        <dbReference type="Proteomes" id="UP001168694"/>
    </source>
</evidence>
<evidence type="ECO:0000256" key="2">
    <source>
        <dbReference type="ARBA" id="ARBA00022827"/>
    </source>
</evidence>
<organism evidence="5 6">
    <name type="scientific">Fictibacillus terranigra</name>
    <dbReference type="NCBI Taxonomy" id="3058424"/>
    <lineage>
        <taxon>Bacteria</taxon>
        <taxon>Bacillati</taxon>
        <taxon>Bacillota</taxon>
        <taxon>Bacilli</taxon>
        <taxon>Bacillales</taxon>
        <taxon>Fictibacillaceae</taxon>
        <taxon>Fictibacillus</taxon>
    </lineage>
</organism>
<evidence type="ECO:0000256" key="3">
    <source>
        <dbReference type="ARBA" id="ARBA00023002"/>
    </source>
</evidence>
<dbReference type="Pfam" id="PF01565">
    <property type="entry name" value="FAD_binding_4"/>
    <property type="match status" value="1"/>
</dbReference>
<evidence type="ECO:0000259" key="4">
    <source>
        <dbReference type="PROSITE" id="PS51387"/>
    </source>
</evidence>
<dbReference type="RefSeq" id="WP_290400353.1">
    <property type="nucleotide sequence ID" value="NZ_JAUHLN010000002.1"/>
</dbReference>
<dbReference type="InterPro" id="IPR016166">
    <property type="entry name" value="FAD-bd_PCMH"/>
</dbReference>
<accession>A0ABT8E8P2</accession>
<dbReference type="InterPro" id="IPR016164">
    <property type="entry name" value="FAD-linked_Oxase-like_C"/>
</dbReference>
<protein>
    <submittedName>
        <fullName evidence="5">FAD-binding oxidoreductase</fullName>
    </submittedName>
</protein>
<dbReference type="PROSITE" id="PS51387">
    <property type="entry name" value="FAD_PCMH"/>
    <property type="match status" value="1"/>
</dbReference>
<dbReference type="Pfam" id="PF04030">
    <property type="entry name" value="ALO"/>
    <property type="match status" value="1"/>
</dbReference>
<proteinExistence type="predicted"/>
<dbReference type="PANTHER" id="PTHR43762:SF1">
    <property type="entry name" value="D-ARABINONO-1,4-LACTONE OXIDASE"/>
    <property type="match status" value="1"/>
</dbReference>
<keyword evidence="6" id="KW-1185">Reference proteome</keyword>
<dbReference type="InterPro" id="IPR016169">
    <property type="entry name" value="FAD-bd_PCMH_sub2"/>
</dbReference>
<name>A0ABT8E8P2_9BACL</name>
<gene>
    <name evidence="5" type="ORF">QYF49_14935</name>
</gene>
<dbReference type="Gene3D" id="3.40.462.10">
    <property type="entry name" value="FAD-linked oxidases, C-terminal domain"/>
    <property type="match status" value="1"/>
</dbReference>
<dbReference type="PANTHER" id="PTHR43762">
    <property type="entry name" value="L-GULONOLACTONE OXIDASE"/>
    <property type="match status" value="1"/>
</dbReference>
<keyword evidence="1" id="KW-0285">Flavoprotein</keyword>
<dbReference type="InterPro" id="IPR006094">
    <property type="entry name" value="Oxid_FAD_bind_N"/>
</dbReference>